<feature type="transmembrane region" description="Helical" evidence="2">
    <location>
        <begin position="688"/>
        <end position="707"/>
    </location>
</feature>
<accession>A0AAD2D3P9</accession>
<feature type="transmembrane region" description="Helical" evidence="2">
    <location>
        <begin position="774"/>
        <end position="801"/>
    </location>
</feature>
<feature type="compositionally biased region" description="Polar residues" evidence="1">
    <location>
        <begin position="837"/>
        <end position="846"/>
    </location>
</feature>
<keyword evidence="5" id="KW-1185">Reference proteome</keyword>
<evidence type="ECO:0000259" key="3">
    <source>
        <dbReference type="PROSITE" id="PS50156"/>
    </source>
</evidence>
<feature type="region of interest" description="Disordered" evidence="1">
    <location>
        <begin position="831"/>
        <end position="860"/>
    </location>
</feature>
<evidence type="ECO:0000313" key="4">
    <source>
        <dbReference type="EMBL" id="CAI2379909.1"/>
    </source>
</evidence>
<dbReference type="Proteomes" id="UP001295684">
    <property type="component" value="Unassembled WGS sequence"/>
</dbReference>
<proteinExistence type="predicted"/>
<dbReference type="EMBL" id="CAMPGE010021789">
    <property type="protein sequence ID" value="CAI2379909.1"/>
    <property type="molecule type" value="Genomic_DNA"/>
</dbReference>
<keyword evidence="2" id="KW-1133">Transmembrane helix</keyword>
<keyword evidence="2" id="KW-0812">Transmembrane</keyword>
<sequence>MTDLEVTRRFDISGNFNHFRNKMIVDTHMYFSARASSLGNVCRWINTTTILECISFSSNDLENFALIDTDSIFLGVVGTSNSHFYLLRSSFSDPSTYAWSKIINCPGGTGCVKGGGDSILSKDGKYIHTIIQYDSKLIFHTLSANNGDPQHSGLIENDGSINAREIVETSQYILITVEYFGPSRTKLFLINSTSHQVHLEFTHSGYKVFSAYPTSINDQEYVFLTGMKTSSSITYSMRSHIEEIGRITEMTAVSTTFAINSASTDYQIQDVSSLPSLTSRTKSISNVTNPSVITNDVTSLFSPSFKYAVSVWNDKHIQSVQSNALVYLSFTWACYHSSNVTAISFSLNQTGSDNIPDWVTLDANNQQLYLNVTPTVVEDTVYKFSLLIQFNSEQHYKEFEIIVEACLVDNCDQCKLRESDQCKTCSSGHSASSDLKKCINTEVAEGTVETAQAMILGGMVLSSGCSLVSFSSASGMFSMVNSFQLLILLPLIPQYFSEKVINFLSGMSFTMFSFDFIDLNEIPFVEYLTSWISLPQTDDYLDTLGLGSGSSIINFLPLIIVLLLLGAAHTLLAIAYGFNKKKKKRSKVRKVLTKFFVYFTFNIYIRNFIEGFLFVLLSVSSEIYAMNLSSTVAKVSFGICMFLCVCLIVFYFMSFVMYKACFSEINRSKYWYSTEFFSGIRDAKAAKLYCIMFLTLRIFIVSVIIPAQELASVYKAILFIIPNLCYAVFLCLVRPLQEIKDNIIEGINQVIFCALCVPLLWLDTENDWNSTYEQFYITTAMCSLSVGSLITLISLLLSLFFKFCKKSNKGTKVEAFKSVGQVLPKEESKSALKSEVSGKSNANFNDYRSRDEQASGLQKL</sequence>
<reference evidence="4" key="1">
    <citation type="submission" date="2023-07" db="EMBL/GenBank/DDBJ databases">
        <authorList>
            <consortium name="AG Swart"/>
            <person name="Singh M."/>
            <person name="Singh A."/>
            <person name="Seah K."/>
            <person name="Emmerich C."/>
        </authorList>
    </citation>
    <scope>NUCLEOTIDE SEQUENCE</scope>
    <source>
        <strain evidence="4">DP1</strain>
    </source>
</reference>
<feature type="domain" description="SSD" evidence="3">
    <location>
        <begin position="544"/>
        <end position="664"/>
    </location>
</feature>
<organism evidence="4 5">
    <name type="scientific">Euplotes crassus</name>
    <dbReference type="NCBI Taxonomy" id="5936"/>
    <lineage>
        <taxon>Eukaryota</taxon>
        <taxon>Sar</taxon>
        <taxon>Alveolata</taxon>
        <taxon>Ciliophora</taxon>
        <taxon>Intramacronucleata</taxon>
        <taxon>Spirotrichea</taxon>
        <taxon>Hypotrichia</taxon>
        <taxon>Euplotida</taxon>
        <taxon>Euplotidae</taxon>
        <taxon>Moneuplotes</taxon>
    </lineage>
</organism>
<feature type="transmembrane region" description="Helical" evidence="2">
    <location>
        <begin position="713"/>
        <end position="733"/>
    </location>
</feature>
<protein>
    <recommendedName>
        <fullName evidence="3">SSD domain-containing protein</fullName>
    </recommendedName>
</protein>
<dbReference type="AlphaFoldDB" id="A0AAD2D3P9"/>
<dbReference type="PROSITE" id="PS50156">
    <property type="entry name" value="SSD"/>
    <property type="match status" value="1"/>
</dbReference>
<dbReference type="InterPro" id="IPR000731">
    <property type="entry name" value="SSD"/>
</dbReference>
<gene>
    <name evidence="4" type="ORF">ECRASSUSDP1_LOCUS21330</name>
</gene>
<name>A0AAD2D3P9_EUPCR</name>
<evidence type="ECO:0000313" key="5">
    <source>
        <dbReference type="Proteomes" id="UP001295684"/>
    </source>
</evidence>
<evidence type="ECO:0000256" key="1">
    <source>
        <dbReference type="SAM" id="MobiDB-lite"/>
    </source>
</evidence>
<feature type="transmembrane region" description="Helical" evidence="2">
    <location>
        <begin position="635"/>
        <end position="658"/>
    </location>
</feature>
<feature type="transmembrane region" description="Helical" evidence="2">
    <location>
        <begin position="552"/>
        <end position="574"/>
    </location>
</feature>
<feature type="transmembrane region" description="Helical" evidence="2">
    <location>
        <begin position="745"/>
        <end position="762"/>
    </location>
</feature>
<feature type="transmembrane region" description="Helical" evidence="2">
    <location>
        <begin position="595"/>
        <end position="615"/>
    </location>
</feature>
<comment type="caution">
    <text evidence="4">The sequence shown here is derived from an EMBL/GenBank/DDBJ whole genome shotgun (WGS) entry which is preliminary data.</text>
</comment>
<keyword evidence="2" id="KW-0472">Membrane</keyword>
<evidence type="ECO:0000256" key="2">
    <source>
        <dbReference type="SAM" id="Phobius"/>
    </source>
</evidence>